<evidence type="ECO:0000313" key="4">
    <source>
        <dbReference type="Proteomes" id="UP001230504"/>
    </source>
</evidence>
<dbReference type="GeneID" id="85437455"/>
<gene>
    <name evidence="3" type="ORF">LY79DRAFT_47212</name>
</gene>
<accession>A0AAD8Q6H4</accession>
<evidence type="ECO:0000313" key="3">
    <source>
        <dbReference type="EMBL" id="KAK1596514.1"/>
    </source>
</evidence>
<comment type="caution">
    <text evidence="3">The sequence shown here is derived from an EMBL/GenBank/DDBJ whole genome shotgun (WGS) entry which is preliminary data.</text>
</comment>
<dbReference type="Proteomes" id="UP001230504">
    <property type="component" value="Unassembled WGS sequence"/>
</dbReference>
<feature type="transmembrane region" description="Helical" evidence="2">
    <location>
        <begin position="45"/>
        <end position="63"/>
    </location>
</feature>
<feature type="transmembrane region" description="Helical" evidence="2">
    <location>
        <begin position="12"/>
        <end position="33"/>
    </location>
</feature>
<protein>
    <submittedName>
        <fullName evidence="3">Uncharacterized protein</fullName>
    </submittedName>
</protein>
<dbReference type="RefSeq" id="XP_060417367.1">
    <property type="nucleotide sequence ID" value="XM_060553215.1"/>
</dbReference>
<name>A0AAD8Q6H4_9PEZI</name>
<dbReference type="AlphaFoldDB" id="A0AAD8Q6H4"/>
<organism evidence="3 4">
    <name type="scientific">Colletotrichum navitas</name>
    <dbReference type="NCBI Taxonomy" id="681940"/>
    <lineage>
        <taxon>Eukaryota</taxon>
        <taxon>Fungi</taxon>
        <taxon>Dikarya</taxon>
        <taxon>Ascomycota</taxon>
        <taxon>Pezizomycotina</taxon>
        <taxon>Sordariomycetes</taxon>
        <taxon>Hypocreomycetidae</taxon>
        <taxon>Glomerellales</taxon>
        <taxon>Glomerellaceae</taxon>
        <taxon>Colletotrichum</taxon>
        <taxon>Colletotrichum graminicola species complex</taxon>
    </lineage>
</organism>
<feature type="region of interest" description="Disordered" evidence="1">
    <location>
        <begin position="72"/>
        <end position="110"/>
    </location>
</feature>
<proteinExistence type="predicted"/>
<evidence type="ECO:0000256" key="2">
    <source>
        <dbReference type="SAM" id="Phobius"/>
    </source>
</evidence>
<keyword evidence="4" id="KW-1185">Reference proteome</keyword>
<evidence type="ECO:0000256" key="1">
    <source>
        <dbReference type="SAM" id="MobiDB-lite"/>
    </source>
</evidence>
<keyword evidence="2" id="KW-1133">Transmembrane helix</keyword>
<sequence>MRLTDYLPTDFYLFLPSLTVYPSSFLTFGLWLYRASLPIAPKYSFVLPLLVVHLSYYYYLGYLPPIHPLLFPSPAPERRRRRRRRRRRPTCDNSTIGPATSHLPFGRSPF</sequence>
<keyword evidence="2" id="KW-0472">Membrane</keyword>
<dbReference type="EMBL" id="JAHLJV010000011">
    <property type="protein sequence ID" value="KAK1596514.1"/>
    <property type="molecule type" value="Genomic_DNA"/>
</dbReference>
<feature type="compositionally biased region" description="Basic residues" evidence="1">
    <location>
        <begin position="78"/>
        <end position="88"/>
    </location>
</feature>
<reference evidence="3" key="1">
    <citation type="submission" date="2021-06" db="EMBL/GenBank/DDBJ databases">
        <title>Comparative genomics, transcriptomics and evolutionary studies reveal genomic signatures of adaptation to plant cell wall in hemibiotrophic fungi.</title>
        <authorList>
            <consortium name="DOE Joint Genome Institute"/>
            <person name="Baroncelli R."/>
            <person name="Diaz J.F."/>
            <person name="Benocci T."/>
            <person name="Peng M."/>
            <person name="Battaglia E."/>
            <person name="Haridas S."/>
            <person name="Andreopoulos W."/>
            <person name="Labutti K."/>
            <person name="Pangilinan J."/>
            <person name="Floch G.L."/>
            <person name="Makela M.R."/>
            <person name="Henrissat B."/>
            <person name="Grigoriev I.V."/>
            <person name="Crouch J.A."/>
            <person name="De Vries R.P."/>
            <person name="Sukno S.A."/>
            <person name="Thon M.R."/>
        </authorList>
    </citation>
    <scope>NUCLEOTIDE SEQUENCE</scope>
    <source>
        <strain evidence="3">CBS 125086</strain>
    </source>
</reference>
<keyword evidence="2" id="KW-0812">Transmembrane</keyword>